<dbReference type="SUPFAM" id="SSF52821">
    <property type="entry name" value="Rhodanese/Cell cycle control phosphatase"/>
    <property type="match status" value="1"/>
</dbReference>
<dbReference type="FunFam" id="1.10.8.270:FF:000044">
    <property type="entry name" value="TBC Kinase homolog"/>
    <property type="match status" value="1"/>
</dbReference>
<dbReference type="InterPro" id="IPR035969">
    <property type="entry name" value="Rab-GAP_TBC_sf"/>
</dbReference>
<dbReference type="SMART" id="SM00164">
    <property type="entry name" value="TBC"/>
    <property type="match status" value="1"/>
</dbReference>
<gene>
    <name evidence="5" type="ORF">PENTCL1PPCAC_25141</name>
</gene>
<name>A0AAV5U989_9BILA</name>
<dbReference type="PANTHER" id="PTHR22957">
    <property type="entry name" value="TBC1 DOMAIN FAMILY MEMBER GTPASE-ACTIVATING PROTEIN"/>
    <property type="match status" value="1"/>
</dbReference>
<keyword evidence="6" id="KW-1185">Reference proteome</keyword>
<dbReference type="Gene3D" id="1.10.8.270">
    <property type="entry name" value="putative rabgap domain of human tbc1 domain family member 14 like domains"/>
    <property type="match status" value="1"/>
</dbReference>
<dbReference type="GO" id="GO:0005524">
    <property type="term" value="F:ATP binding"/>
    <property type="evidence" value="ECO:0007669"/>
    <property type="project" value="InterPro"/>
</dbReference>
<dbReference type="GO" id="GO:0005096">
    <property type="term" value="F:GTPase activator activity"/>
    <property type="evidence" value="ECO:0007669"/>
    <property type="project" value="UniProtKB-KW"/>
</dbReference>
<dbReference type="EMBL" id="BTSX01000006">
    <property type="protein sequence ID" value="GMT02967.1"/>
    <property type="molecule type" value="Genomic_DNA"/>
</dbReference>
<evidence type="ECO:0008006" key="7">
    <source>
        <dbReference type="Google" id="ProtNLM"/>
    </source>
</evidence>
<dbReference type="InterPro" id="IPR001763">
    <property type="entry name" value="Rhodanese-like_dom"/>
</dbReference>
<dbReference type="Gene3D" id="3.40.250.10">
    <property type="entry name" value="Rhodanese-like domain"/>
    <property type="match status" value="1"/>
</dbReference>
<dbReference type="InterPro" id="IPR011009">
    <property type="entry name" value="Kinase-like_dom_sf"/>
</dbReference>
<dbReference type="InterPro" id="IPR000195">
    <property type="entry name" value="Rab-GAP-TBC_dom"/>
</dbReference>
<dbReference type="SMART" id="SM00220">
    <property type="entry name" value="S_TKc"/>
    <property type="match status" value="1"/>
</dbReference>
<evidence type="ECO:0000313" key="6">
    <source>
        <dbReference type="Proteomes" id="UP001432027"/>
    </source>
</evidence>
<sequence length="883" mass="97994">MALIADAGLLGMGGRLGEARLGAVVLAGSENGATCLNGMPLAPGAVRMIGRLGRLQELEDHPLLARHVAIIRCTTVPNAAILISEHYEESMEDFLFLERLPESGIRYVAGEIAEALCHLHEQRVVAGTIDVSQVLIVPRPQRLKQQKKGGETRIRIRLARFGLPLLSDDGRDMATPIGSAHSLSPERLLAPPPAARCTLPATGAAAASGRLAPCSRKADVWSYGIVLLQMCTGVVVSQCFSTQEWLNLMNDVIRDAAGILEYMSLFEGLARALCTQSAAAGARLARVTRDYGSLVSVATDCLRLRPKARPRADEVLARLRDDGYVREEMDDNWGEMSVEEMERIVGEEQTDEDRMVKSLPLDDVFFLWTLAGASVEKILLERGVVKTKPPVLAGALMAMEDLQLVGNEEGRRFDALTTTTVLPMSNLREKVRSLDALTLLHSLEVSEGRVPRWKEGEERLPVVVKEKDVSYQAARMSLLAHLLSSHSHLQLQQPDLLQTAVAADVPPLRRAGVWRALLGVSPLDGDDFAALDTVSPHTSDRQLEVDIPRCHQYEEVMTSPSAHYKLKRLLKAWLEAHPRYVYWQGLDSLAAPFLLLNFENLPMALSCMSSFIDRYLRDFFLQDNSHIIQEYLAVFNHLISFVDASLYTCLAEMDFFPELYAIPWFLTCFAHVLPLHKLLHVWDALLRAETSFPLFVGVSVLLQLRPSLIGASFNDVILLFSDLPDLQIDRILSDTTELYRRVPRSCVHLAQRREEGHTMTEYTAAQLKSFCCSRLSLEDLVELVQTEAVAIVDVRSPPEFHRGSVVRSINYPNVDDENMGSIRNLLETAQQNRHPICIIDVATLTVAKKFSTLLVRNGVCGVTILDGGYDAVRKNPSLIRVGS</sequence>
<feature type="domain" description="Rab-GAP TBC" evidence="3">
    <location>
        <begin position="504"/>
        <end position="689"/>
    </location>
</feature>
<evidence type="ECO:0000313" key="5">
    <source>
        <dbReference type="EMBL" id="GMT02967.1"/>
    </source>
</evidence>
<dbReference type="PROSITE" id="PS50086">
    <property type="entry name" value="TBC_RABGAP"/>
    <property type="match status" value="1"/>
</dbReference>
<comment type="caution">
    <text evidence="5">The sequence shown here is derived from an EMBL/GenBank/DDBJ whole genome shotgun (WGS) entry which is preliminary data.</text>
</comment>
<dbReference type="Proteomes" id="UP001432027">
    <property type="component" value="Unassembled WGS sequence"/>
</dbReference>
<proteinExistence type="predicted"/>
<evidence type="ECO:0000259" key="3">
    <source>
        <dbReference type="PROSITE" id="PS50086"/>
    </source>
</evidence>
<dbReference type="PROSITE" id="PS50206">
    <property type="entry name" value="RHODANESE_3"/>
    <property type="match status" value="1"/>
</dbReference>
<feature type="domain" description="Rhodanese" evidence="4">
    <location>
        <begin position="785"/>
        <end position="880"/>
    </location>
</feature>
<dbReference type="AlphaFoldDB" id="A0AAV5U989"/>
<protein>
    <recommendedName>
        <fullName evidence="7">Tbck-1</fullName>
    </recommendedName>
</protein>
<dbReference type="Pfam" id="PF00566">
    <property type="entry name" value="RabGAP-TBC"/>
    <property type="match status" value="1"/>
</dbReference>
<dbReference type="PANTHER" id="PTHR22957:SF168">
    <property type="entry name" value="TBC DOMAIN-CONTAINING PROTEIN KINASE-LIKE PROTEIN"/>
    <property type="match status" value="1"/>
</dbReference>
<dbReference type="Pfam" id="PF00069">
    <property type="entry name" value="Pkinase"/>
    <property type="match status" value="1"/>
</dbReference>
<keyword evidence="1" id="KW-0343">GTPase activation</keyword>
<dbReference type="CDD" id="cd00158">
    <property type="entry name" value="RHOD"/>
    <property type="match status" value="1"/>
</dbReference>
<dbReference type="PROSITE" id="PS50011">
    <property type="entry name" value="PROTEIN_KINASE_DOM"/>
    <property type="match status" value="1"/>
</dbReference>
<dbReference type="InterPro" id="IPR036873">
    <property type="entry name" value="Rhodanese-like_dom_sf"/>
</dbReference>
<dbReference type="Gene3D" id="1.10.472.80">
    <property type="entry name" value="Ypt/Rab-GAP domain of gyp1p, domain 3"/>
    <property type="match status" value="1"/>
</dbReference>
<dbReference type="SMART" id="SM00450">
    <property type="entry name" value="RHOD"/>
    <property type="match status" value="1"/>
</dbReference>
<accession>A0AAV5U989</accession>
<dbReference type="Gene3D" id="1.10.510.10">
    <property type="entry name" value="Transferase(Phosphotransferase) domain 1"/>
    <property type="match status" value="1"/>
</dbReference>
<dbReference type="SUPFAM" id="SSF56112">
    <property type="entry name" value="Protein kinase-like (PK-like)"/>
    <property type="match status" value="1"/>
</dbReference>
<dbReference type="InterPro" id="IPR000719">
    <property type="entry name" value="Prot_kinase_dom"/>
</dbReference>
<evidence type="ECO:0000256" key="1">
    <source>
        <dbReference type="ARBA" id="ARBA00022468"/>
    </source>
</evidence>
<dbReference type="SUPFAM" id="SSF47923">
    <property type="entry name" value="Ypt/Rab-GAP domain of gyp1p"/>
    <property type="match status" value="2"/>
</dbReference>
<dbReference type="GO" id="GO:0004672">
    <property type="term" value="F:protein kinase activity"/>
    <property type="evidence" value="ECO:0007669"/>
    <property type="project" value="InterPro"/>
</dbReference>
<reference evidence="5" key="1">
    <citation type="submission" date="2023-10" db="EMBL/GenBank/DDBJ databases">
        <title>Genome assembly of Pristionchus species.</title>
        <authorList>
            <person name="Yoshida K."/>
            <person name="Sommer R.J."/>
        </authorList>
    </citation>
    <scope>NUCLEOTIDE SEQUENCE</scope>
    <source>
        <strain evidence="5">RS0144</strain>
    </source>
</reference>
<dbReference type="Pfam" id="PF00581">
    <property type="entry name" value="Rhodanese"/>
    <property type="match status" value="1"/>
</dbReference>
<evidence type="ECO:0000259" key="4">
    <source>
        <dbReference type="PROSITE" id="PS50206"/>
    </source>
</evidence>
<feature type="non-terminal residue" evidence="5">
    <location>
        <position position="883"/>
    </location>
</feature>
<organism evidence="5 6">
    <name type="scientific">Pristionchus entomophagus</name>
    <dbReference type="NCBI Taxonomy" id="358040"/>
    <lineage>
        <taxon>Eukaryota</taxon>
        <taxon>Metazoa</taxon>
        <taxon>Ecdysozoa</taxon>
        <taxon>Nematoda</taxon>
        <taxon>Chromadorea</taxon>
        <taxon>Rhabditida</taxon>
        <taxon>Rhabditina</taxon>
        <taxon>Diplogasteromorpha</taxon>
        <taxon>Diplogasteroidea</taxon>
        <taxon>Neodiplogasteridae</taxon>
        <taxon>Pristionchus</taxon>
    </lineage>
</organism>
<feature type="domain" description="Protein kinase" evidence="2">
    <location>
        <begin position="10"/>
        <end position="325"/>
    </location>
</feature>
<evidence type="ECO:0000259" key="2">
    <source>
        <dbReference type="PROSITE" id="PS50011"/>
    </source>
</evidence>